<dbReference type="InterPro" id="IPR002197">
    <property type="entry name" value="HTH_Fis"/>
</dbReference>
<dbReference type="PROSITE" id="PS50045">
    <property type="entry name" value="SIGMA54_INTERACT_4"/>
    <property type="match status" value="1"/>
</dbReference>
<evidence type="ECO:0000313" key="7">
    <source>
        <dbReference type="EMBL" id="SNS28886.1"/>
    </source>
</evidence>
<keyword evidence="1" id="KW-0547">Nucleotide-binding</keyword>
<evidence type="ECO:0000259" key="6">
    <source>
        <dbReference type="PROSITE" id="PS50045"/>
    </source>
</evidence>
<dbReference type="PANTHER" id="PTHR32071">
    <property type="entry name" value="TRANSCRIPTIONAL REGULATORY PROTEIN"/>
    <property type="match status" value="1"/>
</dbReference>
<dbReference type="InterPro" id="IPR058031">
    <property type="entry name" value="AAA_lid_NorR"/>
</dbReference>
<dbReference type="Gene3D" id="1.10.8.60">
    <property type="match status" value="1"/>
</dbReference>
<evidence type="ECO:0000256" key="5">
    <source>
        <dbReference type="SAM" id="MobiDB-lite"/>
    </source>
</evidence>
<evidence type="ECO:0000313" key="8">
    <source>
        <dbReference type="Proteomes" id="UP000198386"/>
    </source>
</evidence>
<keyword evidence="4" id="KW-0804">Transcription</keyword>
<dbReference type="RefSeq" id="WP_245817097.1">
    <property type="nucleotide sequence ID" value="NZ_FZOH01000003.1"/>
</dbReference>
<feature type="compositionally biased region" description="Pro residues" evidence="5">
    <location>
        <begin position="7"/>
        <end position="17"/>
    </location>
</feature>
<evidence type="ECO:0000256" key="2">
    <source>
        <dbReference type="ARBA" id="ARBA00022840"/>
    </source>
</evidence>
<dbReference type="Pfam" id="PF25601">
    <property type="entry name" value="AAA_lid_14"/>
    <property type="match status" value="1"/>
</dbReference>
<dbReference type="InterPro" id="IPR009057">
    <property type="entry name" value="Homeodomain-like_sf"/>
</dbReference>
<dbReference type="EMBL" id="FZOH01000003">
    <property type="protein sequence ID" value="SNS28886.1"/>
    <property type="molecule type" value="Genomic_DNA"/>
</dbReference>
<evidence type="ECO:0000256" key="1">
    <source>
        <dbReference type="ARBA" id="ARBA00022741"/>
    </source>
</evidence>
<gene>
    <name evidence="7" type="ORF">SAMN04488107_2061</name>
</gene>
<keyword evidence="8" id="KW-1185">Reference proteome</keyword>
<dbReference type="Gene3D" id="1.10.10.60">
    <property type="entry name" value="Homeodomain-like"/>
    <property type="match status" value="1"/>
</dbReference>
<dbReference type="Gene3D" id="3.30.450.40">
    <property type="match status" value="1"/>
</dbReference>
<dbReference type="GO" id="GO:0005524">
    <property type="term" value="F:ATP binding"/>
    <property type="evidence" value="ECO:0007669"/>
    <property type="project" value="UniProtKB-KW"/>
</dbReference>
<dbReference type="GO" id="GO:0043565">
    <property type="term" value="F:sequence-specific DNA binding"/>
    <property type="evidence" value="ECO:0007669"/>
    <property type="project" value="InterPro"/>
</dbReference>
<protein>
    <submittedName>
        <fullName evidence="7">Regulatory protein, Fis family</fullName>
    </submittedName>
</protein>
<dbReference type="SUPFAM" id="SSF46689">
    <property type="entry name" value="Homeodomain-like"/>
    <property type="match status" value="1"/>
</dbReference>
<dbReference type="AlphaFoldDB" id="A0A239D8Q1"/>
<evidence type="ECO:0000256" key="3">
    <source>
        <dbReference type="ARBA" id="ARBA00023015"/>
    </source>
</evidence>
<feature type="domain" description="Sigma-54 factor interaction" evidence="6">
    <location>
        <begin position="358"/>
        <end position="427"/>
    </location>
</feature>
<organism evidence="7 8">
    <name type="scientific">Geodermatophilus saharensis</name>
    <dbReference type="NCBI Taxonomy" id="1137994"/>
    <lineage>
        <taxon>Bacteria</taxon>
        <taxon>Bacillati</taxon>
        <taxon>Actinomycetota</taxon>
        <taxon>Actinomycetes</taxon>
        <taxon>Geodermatophilales</taxon>
        <taxon>Geodermatophilaceae</taxon>
        <taxon>Geodermatophilus</taxon>
    </lineage>
</organism>
<dbReference type="Pfam" id="PF02954">
    <property type="entry name" value="HTH_8"/>
    <property type="match status" value="1"/>
</dbReference>
<dbReference type="Proteomes" id="UP000198386">
    <property type="component" value="Unassembled WGS sequence"/>
</dbReference>
<accession>A0A239D8Q1</accession>
<keyword evidence="2" id="KW-0067">ATP-binding</keyword>
<feature type="region of interest" description="Disordered" evidence="5">
    <location>
        <begin position="1"/>
        <end position="22"/>
    </location>
</feature>
<sequence length="501" mass="52837">MDELVPVPDPLPDPLPDPALAARGAAPRVRASWRRSQGYGVPPDEVVPVFTGSPDTGSLLYECAHRVLTDLQATIANEPVSLMVADPAGFVLARLGDDASIRRALDRVHLAPGFSYSERHAGTNGLGLSLADRTPTLVRAGDHWCTELRGYTCAAAPVLEPATGELAGSINLTTWSDSSSDLLLGLAQTAASATSALMAVRTGGHGGGRPLLRPAPRGEVYRVVGGSLALDDGDPCVSAAWRSAVDAAGAAVAGGRAAVVVGEPGAGKATLAALARRRLPGRQRLLHARAPEAGDVAPWLDLWTPALRDADTCVIVSGLHTLPAWATGELAQVLAAVRRPGRPQPFVLTAPDYAALPDPLARLADAVVEVPPLRTRPDDVLPLAGWTARHERHRSVSFTPRAARALAGYGWPGNVAQLRRVVREAVSRADVVDVHHLAPEVLDGGGRPLSRLERLERDEIVRCLTEPGTTMTRVAEELGIGRATLYRKIAQYKIAVPPRSG</sequence>
<dbReference type="GO" id="GO:0006355">
    <property type="term" value="P:regulation of DNA-templated transcription"/>
    <property type="evidence" value="ECO:0007669"/>
    <property type="project" value="InterPro"/>
</dbReference>
<evidence type="ECO:0000256" key="4">
    <source>
        <dbReference type="ARBA" id="ARBA00023163"/>
    </source>
</evidence>
<reference evidence="8" key="1">
    <citation type="submission" date="2017-06" db="EMBL/GenBank/DDBJ databases">
        <authorList>
            <person name="Varghese N."/>
            <person name="Submissions S."/>
        </authorList>
    </citation>
    <scope>NUCLEOTIDE SEQUENCE [LARGE SCALE GENOMIC DNA]</scope>
    <source>
        <strain evidence="8">DSM 45423</strain>
    </source>
</reference>
<keyword evidence="3" id="KW-0805">Transcription regulation</keyword>
<proteinExistence type="predicted"/>
<name>A0A239D8Q1_9ACTN</name>
<dbReference type="SUPFAM" id="SSF52540">
    <property type="entry name" value="P-loop containing nucleoside triphosphate hydrolases"/>
    <property type="match status" value="1"/>
</dbReference>
<dbReference type="InterPro" id="IPR002078">
    <property type="entry name" value="Sigma_54_int"/>
</dbReference>
<dbReference type="InterPro" id="IPR029016">
    <property type="entry name" value="GAF-like_dom_sf"/>
</dbReference>
<dbReference type="InterPro" id="IPR027417">
    <property type="entry name" value="P-loop_NTPase"/>
</dbReference>